<evidence type="ECO:0000313" key="2">
    <source>
        <dbReference type="EMBL" id="PLX63374.1"/>
    </source>
</evidence>
<accession>A0A2N6D104</accession>
<feature type="domain" description="EAL" evidence="1">
    <location>
        <begin position="1"/>
        <end position="250"/>
    </location>
</feature>
<dbReference type="CDD" id="cd01948">
    <property type="entry name" value="EAL"/>
    <property type="match status" value="1"/>
</dbReference>
<protein>
    <recommendedName>
        <fullName evidence="1">EAL domain-containing protein</fullName>
    </recommendedName>
</protein>
<dbReference type="PROSITE" id="PS50883">
    <property type="entry name" value="EAL"/>
    <property type="match status" value="1"/>
</dbReference>
<dbReference type="EMBL" id="PKUN01000001">
    <property type="protein sequence ID" value="PLX63374.1"/>
    <property type="molecule type" value="Genomic_DNA"/>
</dbReference>
<dbReference type="InterPro" id="IPR050706">
    <property type="entry name" value="Cyclic-di-GMP_PDE-like"/>
</dbReference>
<dbReference type="Pfam" id="PF00563">
    <property type="entry name" value="EAL"/>
    <property type="match status" value="1"/>
</dbReference>
<proteinExistence type="predicted"/>
<reference evidence="2 3" key="1">
    <citation type="submission" date="2017-11" db="EMBL/GenBank/DDBJ databases">
        <title>Genome-resolved metagenomics identifies genetic mobility, metabolic interactions, and unexpected diversity in perchlorate-reducing communities.</title>
        <authorList>
            <person name="Barnum T.P."/>
            <person name="Figueroa I.A."/>
            <person name="Carlstrom C.I."/>
            <person name="Lucas L.N."/>
            <person name="Engelbrektson A.L."/>
            <person name="Coates J.D."/>
        </authorList>
    </citation>
    <scope>NUCLEOTIDE SEQUENCE [LARGE SCALE GENOMIC DNA]</scope>
    <source>
        <strain evidence="2">BM301</strain>
    </source>
</reference>
<dbReference type="Proteomes" id="UP000235015">
    <property type="component" value="Unassembled WGS sequence"/>
</dbReference>
<evidence type="ECO:0000259" key="1">
    <source>
        <dbReference type="PROSITE" id="PS50883"/>
    </source>
</evidence>
<evidence type="ECO:0000313" key="3">
    <source>
        <dbReference type="Proteomes" id="UP000235015"/>
    </source>
</evidence>
<dbReference type="PANTHER" id="PTHR33121">
    <property type="entry name" value="CYCLIC DI-GMP PHOSPHODIESTERASE PDEF"/>
    <property type="match status" value="1"/>
</dbReference>
<dbReference type="STRING" id="1111735.GCA_000428045_03532"/>
<comment type="caution">
    <text evidence="2">The sequence shown here is derived from an EMBL/GenBank/DDBJ whole genome shotgun (WGS) entry which is preliminary data.</text>
</comment>
<gene>
    <name evidence="2" type="ORF">C0630_00225</name>
</gene>
<dbReference type="InterPro" id="IPR001633">
    <property type="entry name" value="EAL_dom"/>
</dbReference>
<dbReference type="SUPFAM" id="SSF141868">
    <property type="entry name" value="EAL domain-like"/>
    <property type="match status" value="1"/>
</dbReference>
<sequence>MHMKLRLGEQDLVLNWHQQGLVAGALNGLYGREILTRAYCAESDAPVSPQVLFSLLKMQPQRLLELTVRQIQDVIALDSQWRFDGSLWFNLAGELLKDDRLFGSLLESTLQALPPARRRRIVLEVAEDVVDSSVILERVHTLRRQGFLVAMDDFGAGYSNLGRLHEGGFDIIKLDLGLIRDVTERIWAANFYREVVDLAASSGSLVVAEGIEHQTQSDFVRWAGVDIIQGFLYSRPQPLLSEPNGGLPHPVGSPRQQEAAALLMCS</sequence>
<dbReference type="PANTHER" id="PTHR33121:SF76">
    <property type="entry name" value="SIGNALING PROTEIN"/>
    <property type="match status" value="1"/>
</dbReference>
<dbReference type="SMART" id="SM00052">
    <property type="entry name" value="EAL"/>
    <property type="match status" value="1"/>
</dbReference>
<organism evidence="2 3">
    <name type="scientific">Sedimenticola selenatireducens</name>
    <dbReference type="NCBI Taxonomy" id="191960"/>
    <lineage>
        <taxon>Bacteria</taxon>
        <taxon>Pseudomonadati</taxon>
        <taxon>Pseudomonadota</taxon>
        <taxon>Gammaproteobacteria</taxon>
        <taxon>Chromatiales</taxon>
        <taxon>Sedimenticolaceae</taxon>
        <taxon>Sedimenticola</taxon>
    </lineage>
</organism>
<dbReference type="Gene3D" id="3.20.20.450">
    <property type="entry name" value="EAL domain"/>
    <property type="match status" value="1"/>
</dbReference>
<dbReference type="AlphaFoldDB" id="A0A2N6D104"/>
<dbReference type="InterPro" id="IPR035919">
    <property type="entry name" value="EAL_sf"/>
</dbReference>
<dbReference type="GO" id="GO:0071111">
    <property type="term" value="F:cyclic-guanylate-specific phosphodiesterase activity"/>
    <property type="evidence" value="ECO:0007669"/>
    <property type="project" value="InterPro"/>
</dbReference>
<name>A0A2N6D104_9GAMM</name>